<dbReference type="SUPFAM" id="SSF46626">
    <property type="entry name" value="Cytochrome c"/>
    <property type="match status" value="1"/>
</dbReference>
<dbReference type="RefSeq" id="WP_052552397.1">
    <property type="nucleotide sequence ID" value="NZ_JMCC02000061.1"/>
</dbReference>
<dbReference type="InterPro" id="IPR036909">
    <property type="entry name" value="Cyt_c-like_dom_sf"/>
</dbReference>
<comment type="caution">
    <text evidence="7">The sequence shown here is derived from an EMBL/GenBank/DDBJ whole genome shotgun (WGS) entry which is preliminary data.</text>
</comment>
<feature type="region of interest" description="Disordered" evidence="5">
    <location>
        <begin position="209"/>
        <end position="234"/>
    </location>
</feature>
<keyword evidence="1 4" id="KW-0349">Heme</keyword>
<accession>A0A0C2D4K8</accession>
<protein>
    <submittedName>
        <fullName evidence="7">ABC-type Fe3+ transport system protein</fullName>
    </submittedName>
</protein>
<dbReference type="Pfam" id="PF13442">
    <property type="entry name" value="Cytochrome_CBB3"/>
    <property type="match status" value="1"/>
</dbReference>
<evidence type="ECO:0000256" key="4">
    <source>
        <dbReference type="PROSITE-ProRule" id="PRU00433"/>
    </source>
</evidence>
<evidence type="ECO:0000256" key="5">
    <source>
        <dbReference type="SAM" id="MobiDB-lite"/>
    </source>
</evidence>
<proteinExistence type="predicted"/>
<dbReference type="AlphaFoldDB" id="A0A0C2D4K8"/>
<feature type="domain" description="Cytochrome c" evidence="6">
    <location>
        <begin position="108"/>
        <end position="197"/>
    </location>
</feature>
<dbReference type="GO" id="GO:0009055">
    <property type="term" value="F:electron transfer activity"/>
    <property type="evidence" value="ECO:0007669"/>
    <property type="project" value="InterPro"/>
</dbReference>
<evidence type="ECO:0000256" key="2">
    <source>
        <dbReference type="ARBA" id="ARBA00022723"/>
    </source>
</evidence>
<dbReference type="PROSITE" id="PS51257">
    <property type="entry name" value="PROKAR_LIPOPROTEIN"/>
    <property type="match status" value="1"/>
</dbReference>
<dbReference type="PANTHER" id="PTHR40394:SF2">
    <property type="entry name" value="QUINOL:CYTOCHROME C OXIDOREDUCTASE MEMBRANE PROTEIN"/>
    <property type="match status" value="1"/>
</dbReference>
<dbReference type="GO" id="GO:0020037">
    <property type="term" value="F:heme binding"/>
    <property type="evidence" value="ECO:0007669"/>
    <property type="project" value="InterPro"/>
</dbReference>
<dbReference type="Proteomes" id="UP000031599">
    <property type="component" value="Unassembled WGS sequence"/>
</dbReference>
<reference evidence="7 8" key="1">
    <citation type="submission" date="2014-12" db="EMBL/GenBank/DDBJ databases">
        <title>Genome assembly of Enhygromyxa salina DSM 15201.</title>
        <authorList>
            <person name="Sharma G."/>
            <person name="Subramanian S."/>
        </authorList>
    </citation>
    <scope>NUCLEOTIDE SEQUENCE [LARGE SCALE GENOMIC DNA]</scope>
    <source>
        <strain evidence="7 8">DSM 15201</strain>
    </source>
</reference>
<sequence length="234" mass="25934">MRTPQQHATFRRGGQLVLGLAVAATMTGCWGNRSEDPPVHVIWNMDFQDKWDAQEKTEMFEDGRAMRAPVEGTVARGYLKDDDLLWRGRDFDGRLADKLPESIKLDAALLERGHERYDIYCSPCHDQSGQGMGPVTMRGGGFKVAPANLHQERLLPMPLGYFYEVITDGKMPNMLPYAAQIPVEDRWAIAVWVRALQIHGKDKGWAAEPVASAAANPATPADPVNPHTAEEGAQ</sequence>
<dbReference type="PROSITE" id="PS51007">
    <property type="entry name" value="CYTC"/>
    <property type="match status" value="1"/>
</dbReference>
<dbReference type="PANTHER" id="PTHR40394">
    <property type="entry name" value="LIPOPROTEIN-RELATED"/>
    <property type="match status" value="1"/>
</dbReference>
<dbReference type="Gene3D" id="1.10.760.10">
    <property type="entry name" value="Cytochrome c-like domain"/>
    <property type="match status" value="1"/>
</dbReference>
<organism evidence="7 8">
    <name type="scientific">Enhygromyxa salina</name>
    <dbReference type="NCBI Taxonomy" id="215803"/>
    <lineage>
        <taxon>Bacteria</taxon>
        <taxon>Pseudomonadati</taxon>
        <taxon>Myxococcota</taxon>
        <taxon>Polyangia</taxon>
        <taxon>Nannocystales</taxon>
        <taxon>Nannocystaceae</taxon>
        <taxon>Enhygromyxa</taxon>
    </lineage>
</organism>
<evidence type="ECO:0000256" key="3">
    <source>
        <dbReference type="ARBA" id="ARBA00023004"/>
    </source>
</evidence>
<keyword evidence="3 4" id="KW-0408">Iron</keyword>
<evidence type="ECO:0000256" key="1">
    <source>
        <dbReference type="ARBA" id="ARBA00022617"/>
    </source>
</evidence>
<dbReference type="GO" id="GO:0046872">
    <property type="term" value="F:metal ion binding"/>
    <property type="evidence" value="ECO:0007669"/>
    <property type="project" value="UniProtKB-KW"/>
</dbReference>
<evidence type="ECO:0000259" key="6">
    <source>
        <dbReference type="PROSITE" id="PS51007"/>
    </source>
</evidence>
<gene>
    <name evidence="7" type="ORF">DB30_06054</name>
</gene>
<keyword evidence="2 4" id="KW-0479">Metal-binding</keyword>
<name>A0A0C2D4K8_9BACT</name>
<evidence type="ECO:0000313" key="8">
    <source>
        <dbReference type="Proteomes" id="UP000031599"/>
    </source>
</evidence>
<dbReference type="EMBL" id="JMCC02000061">
    <property type="protein sequence ID" value="KIG15022.1"/>
    <property type="molecule type" value="Genomic_DNA"/>
</dbReference>
<evidence type="ECO:0000313" key="7">
    <source>
        <dbReference type="EMBL" id="KIG15022.1"/>
    </source>
</evidence>
<feature type="compositionally biased region" description="Low complexity" evidence="5">
    <location>
        <begin position="209"/>
        <end position="226"/>
    </location>
</feature>
<dbReference type="InterPro" id="IPR009056">
    <property type="entry name" value="Cyt_c-like_dom"/>
</dbReference>